<keyword evidence="2" id="KW-1185">Reference proteome</keyword>
<proteinExistence type="predicted"/>
<gene>
    <name evidence="1" type="ORF">BKM63_13830</name>
</gene>
<protein>
    <submittedName>
        <fullName evidence="1">Uncharacterized protein</fullName>
    </submittedName>
</protein>
<dbReference type="RefSeq" id="WP_071637158.1">
    <property type="nucleotide sequence ID" value="NZ_MLFK01000007.1"/>
</dbReference>
<name>A0A1J7CJ50_FLAJO</name>
<dbReference type="Proteomes" id="UP000182826">
    <property type="component" value="Unassembled WGS sequence"/>
</dbReference>
<evidence type="ECO:0000313" key="1">
    <source>
        <dbReference type="EMBL" id="OIV41604.1"/>
    </source>
</evidence>
<dbReference type="AlphaFoldDB" id="A0A1J7CJ50"/>
<accession>A0A1J7CJ50</accession>
<comment type="caution">
    <text evidence="1">The sequence shown here is derived from an EMBL/GenBank/DDBJ whole genome shotgun (WGS) entry which is preliminary data.</text>
</comment>
<dbReference type="EMBL" id="MLFK01000007">
    <property type="protein sequence ID" value="OIV41604.1"/>
    <property type="molecule type" value="Genomic_DNA"/>
</dbReference>
<evidence type="ECO:0000313" key="2">
    <source>
        <dbReference type="Proteomes" id="UP000182826"/>
    </source>
</evidence>
<reference evidence="1 2" key="1">
    <citation type="submission" date="2016-10" db="EMBL/GenBank/DDBJ databases">
        <title>Draft Genome Sequence of Rhizobacteria Flavobacterium johnsoniae CI04.</title>
        <authorList>
            <person name="Bravo J.I."/>
            <person name="Lozano G.L."/>
            <person name="Handelsman J."/>
        </authorList>
    </citation>
    <scope>NUCLEOTIDE SEQUENCE [LARGE SCALE GENOMIC DNA]</scope>
    <source>
        <strain evidence="1 2">CI04</strain>
    </source>
</reference>
<sequence length="61" mass="6989">MKSNSTKYQSTITTQTGVAIAATIISTTTTTTPSGYTFLHIIQIIYTFFLKEERHWIHEKH</sequence>
<organism evidence="1 2">
    <name type="scientific">Flavobacterium johnsoniae</name>
    <name type="common">Cytophaga johnsonae</name>
    <dbReference type="NCBI Taxonomy" id="986"/>
    <lineage>
        <taxon>Bacteria</taxon>
        <taxon>Pseudomonadati</taxon>
        <taxon>Bacteroidota</taxon>
        <taxon>Flavobacteriia</taxon>
        <taxon>Flavobacteriales</taxon>
        <taxon>Flavobacteriaceae</taxon>
        <taxon>Flavobacterium</taxon>
    </lineage>
</organism>